<dbReference type="AlphaFoldDB" id="A0A0L0GA05"/>
<keyword evidence="3" id="KW-1185">Reference proteome</keyword>
<accession>A0A0L0GA05</accession>
<gene>
    <name evidence="2" type="ORF">SARC_02121</name>
</gene>
<feature type="compositionally biased region" description="Polar residues" evidence="1">
    <location>
        <begin position="36"/>
        <end position="70"/>
    </location>
</feature>
<reference evidence="2 3" key="1">
    <citation type="submission" date="2011-02" db="EMBL/GenBank/DDBJ databases">
        <title>The Genome Sequence of Sphaeroforma arctica JP610.</title>
        <authorList>
            <consortium name="The Broad Institute Genome Sequencing Platform"/>
            <person name="Russ C."/>
            <person name="Cuomo C."/>
            <person name="Young S.K."/>
            <person name="Zeng Q."/>
            <person name="Gargeya S."/>
            <person name="Alvarado L."/>
            <person name="Berlin A."/>
            <person name="Chapman S.B."/>
            <person name="Chen Z."/>
            <person name="Freedman E."/>
            <person name="Gellesch M."/>
            <person name="Goldberg J."/>
            <person name="Griggs A."/>
            <person name="Gujja S."/>
            <person name="Heilman E."/>
            <person name="Heiman D."/>
            <person name="Howarth C."/>
            <person name="Mehta T."/>
            <person name="Neiman D."/>
            <person name="Pearson M."/>
            <person name="Roberts A."/>
            <person name="Saif S."/>
            <person name="Shea T."/>
            <person name="Shenoy N."/>
            <person name="Sisk P."/>
            <person name="Stolte C."/>
            <person name="Sykes S."/>
            <person name="White J."/>
            <person name="Yandava C."/>
            <person name="Burger G."/>
            <person name="Gray M.W."/>
            <person name="Holland P.W.H."/>
            <person name="King N."/>
            <person name="Lang F.B.F."/>
            <person name="Roger A.J."/>
            <person name="Ruiz-Trillo I."/>
            <person name="Haas B."/>
            <person name="Nusbaum C."/>
            <person name="Birren B."/>
        </authorList>
    </citation>
    <scope>NUCLEOTIDE SEQUENCE [LARGE SCALE GENOMIC DNA]</scope>
    <source>
        <strain evidence="2 3">JP610</strain>
    </source>
</reference>
<dbReference type="Proteomes" id="UP000054560">
    <property type="component" value="Unassembled WGS sequence"/>
</dbReference>
<name>A0A0L0GA05_9EUKA</name>
<evidence type="ECO:0000313" key="3">
    <source>
        <dbReference type="Proteomes" id="UP000054560"/>
    </source>
</evidence>
<evidence type="ECO:0000256" key="1">
    <source>
        <dbReference type="SAM" id="MobiDB-lite"/>
    </source>
</evidence>
<feature type="compositionally biased region" description="Basic and acidic residues" evidence="1">
    <location>
        <begin position="1"/>
        <end position="11"/>
    </location>
</feature>
<protein>
    <submittedName>
        <fullName evidence="2">Uncharacterized protein</fullName>
    </submittedName>
</protein>
<feature type="compositionally biased region" description="Basic residues" evidence="1">
    <location>
        <begin position="179"/>
        <end position="189"/>
    </location>
</feature>
<feature type="region of interest" description="Disordered" evidence="1">
    <location>
        <begin position="1"/>
        <end position="218"/>
    </location>
</feature>
<feature type="compositionally biased region" description="Low complexity" evidence="1">
    <location>
        <begin position="165"/>
        <end position="178"/>
    </location>
</feature>
<dbReference type="RefSeq" id="XP_014159613.1">
    <property type="nucleotide sequence ID" value="XM_014304138.1"/>
</dbReference>
<dbReference type="GeneID" id="25902625"/>
<feature type="compositionally biased region" description="Polar residues" evidence="1">
    <location>
        <begin position="18"/>
        <end position="29"/>
    </location>
</feature>
<sequence length="254" mass="27869">MDVDPKSDENQPLKVPPHQTSKGQHSLFSDSEEESTPINKKTQSAVVGSSTEMQSNEPYENPKALSSSYDDSLEMIQTGVKRMSSSEVRPRVQAAEQELQSSKPRASQHIEKSESDDDDKGAGNASTRRYRKPSTTHSKLESSKELQSSAEILFLHPPKASEAKSNVAQANTAKAAKTAAKKAQTKKAKTSTVKAKSDVSSSKGKAKLHENVKKPTFSRTKRHLDTYVSNGESSLEHSEHSNVHIVLIQHHQVI</sequence>
<organism evidence="2 3">
    <name type="scientific">Sphaeroforma arctica JP610</name>
    <dbReference type="NCBI Taxonomy" id="667725"/>
    <lineage>
        <taxon>Eukaryota</taxon>
        <taxon>Ichthyosporea</taxon>
        <taxon>Ichthyophonida</taxon>
        <taxon>Sphaeroforma</taxon>
    </lineage>
</organism>
<proteinExistence type="predicted"/>
<dbReference type="EMBL" id="KQ241688">
    <property type="protein sequence ID" value="KNC85711.1"/>
    <property type="molecule type" value="Genomic_DNA"/>
</dbReference>
<evidence type="ECO:0000313" key="2">
    <source>
        <dbReference type="EMBL" id="KNC85711.1"/>
    </source>
</evidence>